<dbReference type="EMBL" id="JXTC01000147">
    <property type="protein sequence ID" value="PON85481.1"/>
    <property type="molecule type" value="Genomic_DNA"/>
</dbReference>
<comment type="caution">
    <text evidence="1">The sequence shown here is derived from an EMBL/GenBank/DDBJ whole genome shotgun (WGS) entry which is preliminary data.</text>
</comment>
<evidence type="ECO:0000313" key="1">
    <source>
        <dbReference type="EMBL" id="PON85481.1"/>
    </source>
</evidence>
<name>A0A2P5EIW0_TREOI</name>
<accession>A0A2P5EIW0</accession>
<sequence>MAKSLRNSPNSVKGGAIRWLVVRKAFSGGLGGSTWLSDSYEKASSLASPRHTWLSKVVLPTTTAVGARDGDRSWLG</sequence>
<evidence type="ECO:0000313" key="2">
    <source>
        <dbReference type="Proteomes" id="UP000237000"/>
    </source>
</evidence>
<dbReference type="AlphaFoldDB" id="A0A2P5EIW0"/>
<reference evidence="2" key="1">
    <citation type="submission" date="2016-06" db="EMBL/GenBank/DDBJ databases">
        <title>Parallel loss of symbiosis genes in relatives of nitrogen-fixing non-legume Parasponia.</title>
        <authorList>
            <person name="Van Velzen R."/>
            <person name="Holmer R."/>
            <person name="Bu F."/>
            <person name="Rutten L."/>
            <person name="Van Zeijl A."/>
            <person name="Liu W."/>
            <person name="Santuari L."/>
            <person name="Cao Q."/>
            <person name="Sharma T."/>
            <person name="Shen D."/>
            <person name="Roswanjaya Y."/>
            <person name="Wardhani T."/>
            <person name="Kalhor M.S."/>
            <person name="Jansen J."/>
            <person name="Van den Hoogen J."/>
            <person name="Gungor B."/>
            <person name="Hartog M."/>
            <person name="Hontelez J."/>
            <person name="Verver J."/>
            <person name="Yang W.-C."/>
            <person name="Schijlen E."/>
            <person name="Repin R."/>
            <person name="Schilthuizen M."/>
            <person name="Schranz E."/>
            <person name="Heidstra R."/>
            <person name="Miyata K."/>
            <person name="Fedorova E."/>
            <person name="Kohlen W."/>
            <person name="Bisseling T."/>
            <person name="Smit S."/>
            <person name="Geurts R."/>
        </authorList>
    </citation>
    <scope>NUCLEOTIDE SEQUENCE [LARGE SCALE GENOMIC DNA]</scope>
    <source>
        <strain evidence="2">cv. RG33-2</strain>
    </source>
</reference>
<gene>
    <name evidence="1" type="ORF">TorRG33x02_187610</name>
</gene>
<proteinExistence type="predicted"/>
<dbReference type="OrthoDB" id="10301622at2759"/>
<keyword evidence="2" id="KW-1185">Reference proteome</keyword>
<organism evidence="1 2">
    <name type="scientific">Trema orientale</name>
    <name type="common">Charcoal tree</name>
    <name type="synonym">Celtis orientalis</name>
    <dbReference type="NCBI Taxonomy" id="63057"/>
    <lineage>
        <taxon>Eukaryota</taxon>
        <taxon>Viridiplantae</taxon>
        <taxon>Streptophyta</taxon>
        <taxon>Embryophyta</taxon>
        <taxon>Tracheophyta</taxon>
        <taxon>Spermatophyta</taxon>
        <taxon>Magnoliopsida</taxon>
        <taxon>eudicotyledons</taxon>
        <taxon>Gunneridae</taxon>
        <taxon>Pentapetalae</taxon>
        <taxon>rosids</taxon>
        <taxon>fabids</taxon>
        <taxon>Rosales</taxon>
        <taxon>Cannabaceae</taxon>
        <taxon>Trema</taxon>
    </lineage>
</organism>
<dbReference type="InParanoid" id="A0A2P5EIW0"/>
<protein>
    <submittedName>
        <fullName evidence="1">Uncharacterized protein</fullName>
    </submittedName>
</protein>
<dbReference type="Proteomes" id="UP000237000">
    <property type="component" value="Unassembled WGS sequence"/>
</dbReference>